<dbReference type="RefSeq" id="WP_084052916.1">
    <property type="nucleotide sequence ID" value="NZ_FWWT01000016.1"/>
</dbReference>
<name>A0A1W1V6A8_DESTI</name>
<sequence length="162" mass="18903">MLKTNKDMKKLGRFLTRTPKKEDFTEYVYSFVDGTKAVIPRSDLSAEVDELLYTELKRETNNNEVQIEKHRSYAKEQESQDILLNMQASDDDVEEMVLKDLESEALRKAIQSLLPRQKRVIFKKYFLNKTNTLIGKEEGVTEGAIRATLKRAHKNLQKQIHK</sequence>
<reference evidence="2 3" key="1">
    <citation type="submission" date="2017-04" db="EMBL/GenBank/DDBJ databases">
        <authorList>
            <person name="Afonso C.L."/>
            <person name="Miller P.J."/>
            <person name="Scott M.A."/>
            <person name="Spackman E."/>
            <person name="Goraichik I."/>
            <person name="Dimitrov K.M."/>
            <person name="Suarez D.L."/>
            <person name="Swayne D.E."/>
        </authorList>
    </citation>
    <scope>NUCLEOTIDE SEQUENCE [LARGE SCALE GENOMIC DNA]</scope>
    <source>
        <strain evidence="2 3">DSM 11270</strain>
    </source>
</reference>
<dbReference type="InterPro" id="IPR013324">
    <property type="entry name" value="RNA_pol_sigma_r3/r4-like"/>
</dbReference>
<dbReference type="NCBIfam" id="TIGR02937">
    <property type="entry name" value="sigma70-ECF"/>
    <property type="match status" value="1"/>
</dbReference>
<evidence type="ECO:0000259" key="1">
    <source>
        <dbReference type="Pfam" id="PF08281"/>
    </source>
</evidence>
<dbReference type="GO" id="GO:0016987">
    <property type="term" value="F:sigma factor activity"/>
    <property type="evidence" value="ECO:0007669"/>
    <property type="project" value="InterPro"/>
</dbReference>
<dbReference type="OrthoDB" id="2678696at2"/>
<organism evidence="2 3">
    <name type="scientific">Desulfonispora thiosulfatigenes DSM 11270</name>
    <dbReference type="NCBI Taxonomy" id="656914"/>
    <lineage>
        <taxon>Bacteria</taxon>
        <taxon>Bacillati</taxon>
        <taxon>Bacillota</taxon>
        <taxon>Clostridia</taxon>
        <taxon>Eubacteriales</taxon>
        <taxon>Peptococcaceae</taxon>
        <taxon>Desulfonispora</taxon>
    </lineage>
</organism>
<dbReference type="Gene3D" id="1.10.10.10">
    <property type="entry name" value="Winged helix-like DNA-binding domain superfamily/Winged helix DNA-binding domain"/>
    <property type="match status" value="1"/>
</dbReference>
<dbReference type="GO" id="GO:0006352">
    <property type="term" value="P:DNA-templated transcription initiation"/>
    <property type="evidence" value="ECO:0007669"/>
    <property type="project" value="InterPro"/>
</dbReference>
<dbReference type="Proteomes" id="UP000192731">
    <property type="component" value="Unassembled WGS sequence"/>
</dbReference>
<dbReference type="AlphaFoldDB" id="A0A1W1V6A8"/>
<feature type="domain" description="RNA polymerase sigma factor 70 region 4 type 2" evidence="1">
    <location>
        <begin position="104"/>
        <end position="155"/>
    </location>
</feature>
<dbReference type="SUPFAM" id="SSF88659">
    <property type="entry name" value="Sigma3 and sigma4 domains of RNA polymerase sigma factors"/>
    <property type="match status" value="1"/>
</dbReference>
<dbReference type="InterPro" id="IPR036388">
    <property type="entry name" value="WH-like_DNA-bd_sf"/>
</dbReference>
<keyword evidence="3" id="KW-1185">Reference proteome</keyword>
<evidence type="ECO:0000313" key="2">
    <source>
        <dbReference type="EMBL" id="SMB88795.1"/>
    </source>
</evidence>
<proteinExistence type="predicted"/>
<dbReference type="GO" id="GO:0003677">
    <property type="term" value="F:DNA binding"/>
    <property type="evidence" value="ECO:0007669"/>
    <property type="project" value="InterPro"/>
</dbReference>
<dbReference type="InterPro" id="IPR013249">
    <property type="entry name" value="RNA_pol_sigma70_r4_t2"/>
</dbReference>
<gene>
    <name evidence="2" type="ORF">SAMN00017405_0527</name>
</gene>
<evidence type="ECO:0000313" key="3">
    <source>
        <dbReference type="Proteomes" id="UP000192731"/>
    </source>
</evidence>
<accession>A0A1W1V6A8</accession>
<protein>
    <submittedName>
        <fullName evidence="2">RNA polymerase sigma factor, sigma-70 family</fullName>
    </submittedName>
</protein>
<dbReference type="STRING" id="656914.SAMN00017405_0527"/>
<dbReference type="InterPro" id="IPR014284">
    <property type="entry name" value="RNA_pol_sigma-70_dom"/>
</dbReference>
<dbReference type="EMBL" id="FWWT01000016">
    <property type="protein sequence ID" value="SMB88795.1"/>
    <property type="molecule type" value="Genomic_DNA"/>
</dbReference>
<dbReference type="Pfam" id="PF08281">
    <property type="entry name" value="Sigma70_r4_2"/>
    <property type="match status" value="1"/>
</dbReference>